<dbReference type="Proteomes" id="UP000547444">
    <property type="component" value="Unassembled WGS sequence"/>
</dbReference>
<dbReference type="EMBL" id="JAANOW010000001">
    <property type="protein sequence ID" value="NIH95565.1"/>
    <property type="molecule type" value="Genomic_DNA"/>
</dbReference>
<dbReference type="Pfam" id="PF23562">
    <property type="entry name" value="AMP-binding_C_3"/>
    <property type="match status" value="1"/>
</dbReference>
<keyword evidence="1" id="KW-0547">Nucleotide-binding</keyword>
<dbReference type="Gene3D" id="3.40.50.12780">
    <property type="entry name" value="N-terminal domain of ligase-like"/>
    <property type="match status" value="1"/>
</dbReference>
<evidence type="ECO:0000313" key="6">
    <source>
        <dbReference type="Proteomes" id="UP000547444"/>
    </source>
</evidence>
<dbReference type="Pfam" id="PF00501">
    <property type="entry name" value="AMP-binding"/>
    <property type="match status" value="1"/>
</dbReference>
<feature type="domain" description="AMP-dependent synthetase/ligase" evidence="4">
    <location>
        <begin position="13"/>
        <end position="361"/>
    </location>
</feature>
<dbReference type="PROSITE" id="PS00455">
    <property type="entry name" value="AMP_BINDING"/>
    <property type="match status" value="1"/>
</dbReference>
<sequence length="524" mass="56317">MGVVSPLTLSAAFQATVERHPDRVALRTIDDSERYTWRDYADEVGRVARGLAALGVDRGDTVAMLLTNRPAFHIVDTAALHLGATAVSVYPTLPPEDIAWTINDSGAKVVVTELAKLDSIRAAGVSVPIVLVDGRETGVIPFGDLDGDHDVQRAWRAVAPDDVAVIVYTSGTTGTPKGVELTHAAVLGNTKGLHHAIGTVEGARVVSYLPMAHAAERQLSHYRAMVFGLEVTTCPDSRLMPEYLLAVRPHYFFAPPRMLAKFRAAAVGLDAPILEHFGLDQAVVALTGSAPVPAELTQFWLDAGLPLVEAWGVTECGAFGAFGRPGSYRVGTCGPALPGVELKVADDGEILLRSPWLMRGYRNQPDATAEAIDPDGWLHTGDVGEFDDGHLRIIDRKKEIIINAAGKNMSPAHIEARLKESDQLIGEAVVIGDNRPYNVALVVPDPAVASQLEGDLSRAIVEAMRRANARLARVEQIKRIEILNEPWLPGGDELTPTMKLKRRAIHGKYAVTIDQIYAGGGIGI</sequence>
<dbReference type="InterPro" id="IPR020845">
    <property type="entry name" value="AMP-binding_CS"/>
</dbReference>
<keyword evidence="6" id="KW-1185">Reference proteome</keyword>
<gene>
    <name evidence="5" type="ORF">FHU31_002521</name>
</gene>
<dbReference type="InterPro" id="IPR000873">
    <property type="entry name" value="AMP-dep_synth/lig_dom"/>
</dbReference>
<keyword evidence="2" id="KW-0067">ATP-binding</keyword>
<evidence type="ECO:0000256" key="3">
    <source>
        <dbReference type="ARBA" id="ARBA00024484"/>
    </source>
</evidence>
<evidence type="ECO:0000256" key="2">
    <source>
        <dbReference type="ARBA" id="ARBA00022840"/>
    </source>
</evidence>
<dbReference type="GO" id="GO:0005524">
    <property type="term" value="F:ATP binding"/>
    <property type="evidence" value="ECO:0007669"/>
    <property type="project" value="UniProtKB-KW"/>
</dbReference>
<dbReference type="PANTHER" id="PTHR43272:SF33">
    <property type="entry name" value="AMP-BINDING DOMAIN-CONTAINING PROTEIN-RELATED"/>
    <property type="match status" value="1"/>
</dbReference>
<dbReference type="GO" id="GO:0016020">
    <property type="term" value="C:membrane"/>
    <property type="evidence" value="ECO:0007669"/>
    <property type="project" value="TreeGrafter"/>
</dbReference>
<dbReference type="GO" id="GO:0004467">
    <property type="term" value="F:long-chain fatty acid-CoA ligase activity"/>
    <property type="evidence" value="ECO:0007669"/>
    <property type="project" value="UniProtKB-EC"/>
</dbReference>
<name>A0A7X5TZD4_9MYCO</name>
<dbReference type="SUPFAM" id="SSF56801">
    <property type="entry name" value="Acetyl-CoA synthetase-like"/>
    <property type="match status" value="1"/>
</dbReference>
<dbReference type="InterPro" id="IPR042099">
    <property type="entry name" value="ANL_N_sf"/>
</dbReference>
<proteinExistence type="predicted"/>
<evidence type="ECO:0000256" key="1">
    <source>
        <dbReference type="ARBA" id="ARBA00022741"/>
    </source>
</evidence>
<comment type="caution">
    <text evidence="5">The sequence shown here is derived from an EMBL/GenBank/DDBJ whole genome shotgun (WGS) entry which is preliminary data.</text>
</comment>
<protein>
    <submittedName>
        <fullName evidence="5">Long-subunit acyl-CoA synthetase (AMP-forming)</fullName>
    </submittedName>
</protein>
<dbReference type="PANTHER" id="PTHR43272">
    <property type="entry name" value="LONG-CHAIN-FATTY-ACID--COA LIGASE"/>
    <property type="match status" value="1"/>
</dbReference>
<organism evidence="5 6">
    <name type="scientific">Mycolicibacterium fluoranthenivorans</name>
    <dbReference type="NCBI Taxonomy" id="258505"/>
    <lineage>
        <taxon>Bacteria</taxon>
        <taxon>Bacillati</taxon>
        <taxon>Actinomycetota</taxon>
        <taxon>Actinomycetes</taxon>
        <taxon>Mycobacteriales</taxon>
        <taxon>Mycobacteriaceae</taxon>
        <taxon>Mycolicibacterium</taxon>
    </lineage>
</organism>
<comment type="catalytic activity">
    <reaction evidence="3">
        <text>a long-chain fatty acid + ATP + CoA = a long-chain fatty acyl-CoA + AMP + diphosphate</text>
        <dbReference type="Rhea" id="RHEA:15421"/>
        <dbReference type="ChEBI" id="CHEBI:30616"/>
        <dbReference type="ChEBI" id="CHEBI:33019"/>
        <dbReference type="ChEBI" id="CHEBI:57287"/>
        <dbReference type="ChEBI" id="CHEBI:57560"/>
        <dbReference type="ChEBI" id="CHEBI:83139"/>
        <dbReference type="ChEBI" id="CHEBI:456215"/>
        <dbReference type="EC" id="6.2.1.3"/>
    </reaction>
    <physiologicalReaction direction="left-to-right" evidence="3">
        <dbReference type="Rhea" id="RHEA:15422"/>
    </physiologicalReaction>
</comment>
<dbReference type="Gene3D" id="3.30.300.30">
    <property type="match status" value="1"/>
</dbReference>
<accession>A0A7X5TZD4</accession>
<evidence type="ECO:0000313" key="5">
    <source>
        <dbReference type="EMBL" id="NIH95565.1"/>
    </source>
</evidence>
<reference evidence="5 6" key="1">
    <citation type="submission" date="2020-03" db="EMBL/GenBank/DDBJ databases">
        <title>Sequencing the genomes of 1000 actinobacteria strains.</title>
        <authorList>
            <person name="Klenk H.-P."/>
        </authorList>
    </citation>
    <scope>NUCLEOTIDE SEQUENCE [LARGE SCALE GENOMIC DNA]</scope>
    <source>
        <strain evidence="5 6">DSM 44556</strain>
    </source>
</reference>
<dbReference type="AlphaFoldDB" id="A0A7X5TZD4"/>
<dbReference type="RefSeq" id="WP_167158700.1">
    <property type="nucleotide sequence ID" value="NZ_JAANOW010000001.1"/>
</dbReference>
<dbReference type="CDD" id="cd05907">
    <property type="entry name" value="VL_LC_FACS_like"/>
    <property type="match status" value="1"/>
</dbReference>
<evidence type="ECO:0000259" key="4">
    <source>
        <dbReference type="Pfam" id="PF00501"/>
    </source>
</evidence>
<dbReference type="InterPro" id="IPR045851">
    <property type="entry name" value="AMP-bd_C_sf"/>
</dbReference>